<dbReference type="Pfam" id="PF02880">
    <property type="entry name" value="PGM_PMM_III"/>
    <property type="match status" value="1"/>
</dbReference>
<dbReference type="InterPro" id="IPR036900">
    <property type="entry name" value="A-D-PHexomutase_C_sf"/>
</dbReference>
<dbReference type="PRINTS" id="PR00509">
    <property type="entry name" value="PGMPMM"/>
</dbReference>
<gene>
    <name evidence="11" type="ORF">UFOPK1811_00291</name>
    <name evidence="12" type="ORF">UFOPK2360_00206</name>
    <name evidence="13" type="ORF">UFOPK2922_00156</name>
</gene>
<evidence type="ECO:0000313" key="11">
    <source>
        <dbReference type="EMBL" id="CAB4593106.1"/>
    </source>
</evidence>
<dbReference type="InterPro" id="IPR016055">
    <property type="entry name" value="A-D-PHexomutase_a/b/a-I/II/III"/>
</dbReference>
<keyword evidence="3" id="KW-0597">Phosphoprotein</keyword>
<evidence type="ECO:0000259" key="10">
    <source>
        <dbReference type="Pfam" id="PF02880"/>
    </source>
</evidence>
<organism evidence="13">
    <name type="scientific">freshwater metagenome</name>
    <dbReference type="NCBI Taxonomy" id="449393"/>
    <lineage>
        <taxon>unclassified sequences</taxon>
        <taxon>metagenomes</taxon>
        <taxon>ecological metagenomes</taxon>
    </lineage>
</organism>
<dbReference type="GO" id="GO:0005975">
    <property type="term" value="P:carbohydrate metabolic process"/>
    <property type="evidence" value="ECO:0007669"/>
    <property type="project" value="InterPro"/>
</dbReference>
<evidence type="ECO:0000256" key="2">
    <source>
        <dbReference type="ARBA" id="ARBA00010231"/>
    </source>
</evidence>
<reference evidence="13" key="1">
    <citation type="submission" date="2020-05" db="EMBL/GenBank/DDBJ databases">
        <authorList>
            <person name="Chiriac C."/>
            <person name="Salcher M."/>
            <person name="Ghai R."/>
            <person name="Kavagutti S V."/>
        </authorList>
    </citation>
    <scope>NUCLEOTIDE SEQUENCE</scope>
</reference>
<dbReference type="InterPro" id="IPR005846">
    <property type="entry name" value="A-D-PHexomutase_a/b/a-III"/>
</dbReference>
<dbReference type="SUPFAM" id="SSF55957">
    <property type="entry name" value="Phosphoglucomutase, C-terminal domain"/>
    <property type="match status" value="1"/>
</dbReference>
<feature type="domain" description="Alpha-D-phosphohexomutase C-terminal" evidence="7">
    <location>
        <begin position="378"/>
        <end position="453"/>
    </location>
</feature>
<protein>
    <submittedName>
        <fullName evidence="13">Unannotated protein</fullName>
    </submittedName>
</protein>
<evidence type="ECO:0000259" key="9">
    <source>
        <dbReference type="Pfam" id="PF02879"/>
    </source>
</evidence>
<dbReference type="CDD" id="cd03089">
    <property type="entry name" value="PMM_PGM"/>
    <property type="match status" value="1"/>
</dbReference>
<dbReference type="GO" id="GO:0046872">
    <property type="term" value="F:metal ion binding"/>
    <property type="evidence" value="ECO:0007669"/>
    <property type="project" value="UniProtKB-KW"/>
</dbReference>
<evidence type="ECO:0000313" key="12">
    <source>
        <dbReference type="EMBL" id="CAB4676436.1"/>
    </source>
</evidence>
<name>A0A6J6V6R8_9ZZZZ</name>
<dbReference type="Gene3D" id="3.30.310.50">
    <property type="entry name" value="Alpha-D-phosphohexomutase, C-terminal domain"/>
    <property type="match status" value="1"/>
</dbReference>
<evidence type="ECO:0000256" key="6">
    <source>
        <dbReference type="ARBA" id="ARBA00023235"/>
    </source>
</evidence>
<dbReference type="InterPro" id="IPR005841">
    <property type="entry name" value="Alpha-D-phosphohexomutase_SF"/>
</dbReference>
<evidence type="ECO:0000313" key="13">
    <source>
        <dbReference type="EMBL" id="CAB4767860.1"/>
    </source>
</evidence>
<dbReference type="Pfam" id="PF02879">
    <property type="entry name" value="PGM_PMM_II"/>
    <property type="match status" value="1"/>
</dbReference>
<comment type="cofactor">
    <cofactor evidence="1">
        <name>Mg(2+)</name>
        <dbReference type="ChEBI" id="CHEBI:18420"/>
    </cofactor>
</comment>
<dbReference type="PANTHER" id="PTHR43771:SF1">
    <property type="entry name" value="PHOSPHOMANNOMUTASE"/>
    <property type="match status" value="1"/>
</dbReference>
<dbReference type="PANTHER" id="PTHR43771">
    <property type="entry name" value="PHOSPHOMANNOMUTASE"/>
    <property type="match status" value="1"/>
</dbReference>
<keyword evidence="6" id="KW-0413">Isomerase</keyword>
<dbReference type="InterPro" id="IPR005844">
    <property type="entry name" value="A-D-PHexomutase_a/b/a-I"/>
</dbReference>
<dbReference type="Pfam" id="PF00408">
    <property type="entry name" value="PGM_PMM_IV"/>
    <property type="match status" value="1"/>
</dbReference>
<sequence>MKYELSFIDQIIKAYDVRGLVENYVTPDFVFDVGQAFAMLVKSECIVVGHDMRPSSPELVRAFSEGVNLQGTDVINIGLSSTDQLYFATGRLMMPGAMFTASHNPAPYNGIKMAQAFAKPIGRDSGLNFIRDVLLSGNYANSDKDKKGKVISQDLLVEYAKFLNDLVDCRSIRPLKVVIDAGNGMAGHTAPKIFANLPIEVIPMFFELDGTFPNHEANPIDAANLVDLQASVRSNQADLGLAFDGDADRCFLVDEKGDVVDPSLLSALIAQREIAKHPGANVIYSLISSRIVPEVISANGGTPLRSRVGHSFIKAMMAESGAVFAGEHSGHFYFEEFWGADSGALAALHTLAALGSAKQGTTLSQLLAPYRKYVQSGEINTKVPDIQAVISKIKSHYLNHADLLEIDELDGLMVITEKWWFNLRGSNTEPLLRLNVEGDTGAIMTSIRDEVLELIANLK</sequence>
<comment type="similarity">
    <text evidence="2">Belongs to the phosphohexose mutase family.</text>
</comment>
<dbReference type="NCBIfam" id="NF007088">
    <property type="entry name" value="PRK09542.1"/>
    <property type="match status" value="1"/>
</dbReference>
<keyword evidence="5" id="KW-0460">Magnesium</keyword>
<evidence type="ECO:0000259" key="8">
    <source>
        <dbReference type="Pfam" id="PF02878"/>
    </source>
</evidence>
<dbReference type="AlphaFoldDB" id="A0A6J6V6R8"/>
<dbReference type="EMBL" id="CAEZZS010000003">
    <property type="protein sequence ID" value="CAB4767860.1"/>
    <property type="molecule type" value="Genomic_DNA"/>
</dbReference>
<dbReference type="InterPro" id="IPR005845">
    <property type="entry name" value="A-D-PHexomutase_a/b/a-II"/>
</dbReference>
<evidence type="ECO:0000256" key="4">
    <source>
        <dbReference type="ARBA" id="ARBA00022723"/>
    </source>
</evidence>
<evidence type="ECO:0000259" key="7">
    <source>
        <dbReference type="Pfam" id="PF00408"/>
    </source>
</evidence>
<feature type="domain" description="Alpha-D-phosphohexomutase alpha/beta/alpha" evidence="9">
    <location>
        <begin position="158"/>
        <end position="257"/>
    </location>
</feature>
<evidence type="ECO:0000256" key="5">
    <source>
        <dbReference type="ARBA" id="ARBA00022842"/>
    </source>
</evidence>
<evidence type="ECO:0000256" key="1">
    <source>
        <dbReference type="ARBA" id="ARBA00001946"/>
    </source>
</evidence>
<dbReference type="GO" id="GO:0016868">
    <property type="term" value="F:intramolecular phosphotransferase activity"/>
    <property type="evidence" value="ECO:0007669"/>
    <property type="project" value="InterPro"/>
</dbReference>
<dbReference type="Gene3D" id="3.40.120.10">
    <property type="entry name" value="Alpha-D-Glucose-1,6-Bisphosphate, subunit A, domain 3"/>
    <property type="match status" value="3"/>
</dbReference>
<dbReference type="SUPFAM" id="SSF53738">
    <property type="entry name" value="Phosphoglucomutase, first 3 domains"/>
    <property type="match status" value="3"/>
</dbReference>
<keyword evidence="4" id="KW-0479">Metal-binding</keyword>
<dbReference type="EMBL" id="CAEZXH010000006">
    <property type="protein sequence ID" value="CAB4676436.1"/>
    <property type="molecule type" value="Genomic_DNA"/>
</dbReference>
<dbReference type="Pfam" id="PF02878">
    <property type="entry name" value="PGM_PMM_I"/>
    <property type="match status" value="1"/>
</dbReference>
<accession>A0A6J6V6R8</accession>
<proteinExistence type="inferred from homology"/>
<feature type="domain" description="Alpha-D-phosphohexomutase alpha/beta/alpha" evidence="10">
    <location>
        <begin position="267"/>
        <end position="373"/>
    </location>
</feature>
<evidence type="ECO:0000256" key="3">
    <source>
        <dbReference type="ARBA" id="ARBA00022553"/>
    </source>
</evidence>
<feature type="domain" description="Alpha-D-phosphohexomutase alpha/beta/alpha" evidence="8">
    <location>
        <begin position="10"/>
        <end position="124"/>
    </location>
</feature>
<dbReference type="EMBL" id="CAEZUJ010000007">
    <property type="protein sequence ID" value="CAB4593106.1"/>
    <property type="molecule type" value="Genomic_DNA"/>
</dbReference>
<dbReference type="InterPro" id="IPR005843">
    <property type="entry name" value="A-D-PHexomutase_C"/>
</dbReference>